<gene>
    <name evidence="7" type="primary">gdhA</name>
    <name evidence="7" type="ORF">J6I44_01490</name>
</gene>
<comment type="caution">
    <text evidence="7">The sequence shown here is derived from an EMBL/GenBank/DDBJ whole genome shotgun (WGS) entry which is preliminary data.</text>
</comment>
<dbReference type="InterPro" id="IPR046346">
    <property type="entry name" value="Aminoacid_DH-like_N_sf"/>
</dbReference>
<dbReference type="InterPro" id="IPR006096">
    <property type="entry name" value="Glu/Leu/Phe/Val/Trp_DH_C"/>
</dbReference>
<evidence type="ECO:0000256" key="4">
    <source>
        <dbReference type="PIRNR" id="PIRNR000185"/>
    </source>
</evidence>
<organism evidence="7 8">
    <name type="scientific">Fodinibius salsisoli</name>
    <dbReference type="NCBI Taxonomy" id="2820877"/>
    <lineage>
        <taxon>Bacteria</taxon>
        <taxon>Pseudomonadati</taxon>
        <taxon>Balneolota</taxon>
        <taxon>Balneolia</taxon>
        <taxon>Balneolales</taxon>
        <taxon>Balneolaceae</taxon>
        <taxon>Fodinibius</taxon>
    </lineage>
</organism>
<dbReference type="PANTHER" id="PTHR43571">
    <property type="entry name" value="NADP-SPECIFIC GLUTAMATE DEHYDROGENASE 1-RELATED"/>
    <property type="match status" value="1"/>
</dbReference>
<sequence>MDTDNIVAGIKKRNPHQPTFYQAVAEVLDSIKPVLDKDGQYKEHKIIERLVEPDRIISFKVTWQDDDGEIHVNRGYRVQMNSALGPYKGGLRYDPSVNQDILKFLAFEQTFKNALTGIPLGSGKGGSDFNPKGKSDDEIMRFCQSFMSELYRYIGPDVDVPAGDIGVGSREIGYLFGAYKKLKNEFSGVLTGKGVNWGGSLIRTEATGYGLIFFALNMLAEQNESLKGKKCLVSGAGNVAQYAIEKIIQEGSMPVTVSDSDGFIYDDESINEEKLEFIKRLKNEQRGRIKEYADEFSSGEYTEVDGNSDSNPLWDIEADCAFPCATQNEVQEKDARHLVDHGIQLIAEGANMPLTPEALEVIRNADVLYAPGKATNAGGVAISGLEMTQNKMGVYWSRDRVSSELQEIMREIHEKCIEAASEYDLGTDYLAGANIAGFKKVAQSMIAQGVV</sequence>
<dbReference type="SUPFAM" id="SSF51735">
    <property type="entry name" value="NAD(P)-binding Rossmann-fold domains"/>
    <property type="match status" value="1"/>
</dbReference>
<evidence type="ECO:0000313" key="8">
    <source>
        <dbReference type="Proteomes" id="UP001207918"/>
    </source>
</evidence>
<reference evidence="7 8" key="1">
    <citation type="submission" date="2021-03" db="EMBL/GenBank/DDBJ databases">
        <title>Aliifodinibius sp. nov., a new bacterium isolated from saline soil.</title>
        <authorList>
            <person name="Galisteo C."/>
            <person name="De La Haba R."/>
            <person name="Sanchez-Porro C."/>
            <person name="Ventosa A."/>
        </authorList>
    </citation>
    <scope>NUCLEOTIDE SEQUENCE [LARGE SCALE GENOMIC DNA]</scope>
    <source>
        <strain evidence="7 8">1BSP15-2V2</strain>
    </source>
</reference>
<feature type="domain" description="Glutamate/phenylalanine/leucine/valine/L-tryptophan dehydrogenase C-terminal" evidence="6">
    <location>
        <begin position="200"/>
        <end position="449"/>
    </location>
</feature>
<proteinExistence type="inferred from homology"/>
<dbReference type="InterPro" id="IPR050724">
    <property type="entry name" value="Glu_Leu_Phe_Val_DH"/>
</dbReference>
<evidence type="ECO:0000259" key="6">
    <source>
        <dbReference type="SMART" id="SM00839"/>
    </source>
</evidence>
<dbReference type="CDD" id="cd05313">
    <property type="entry name" value="NAD_bind_2_Glu_DH"/>
    <property type="match status" value="1"/>
</dbReference>
<dbReference type="Gene3D" id="3.40.50.720">
    <property type="entry name" value="NAD(P)-binding Rossmann-like Domain"/>
    <property type="match status" value="1"/>
</dbReference>
<dbReference type="Gene3D" id="3.40.50.10860">
    <property type="entry name" value="Leucine Dehydrogenase, chain A, domain 1"/>
    <property type="match status" value="1"/>
</dbReference>
<dbReference type="Pfam" id="PF00208">
    <property type="entry name" value="ELFV_dehydrog"/>
    <property type="match status" value="1"/>
</dbReference>
<evidence type="ECO:0000256" key="3">
    <source>
        <dbReference type="ARBA" id="ARBA00023002"/>
    </source>
</evidence>
<dbReference type="InterPro" id="IPR006097">
    <property type="entry name" value="Glu/Leu/Phe/Val/Trp_DH_dimer"/>
</dbReference>
<comment type="similarity">
    <text evidence="1 4 5">Belongs to the Glu/Leu/Phe/Val dehydrogenases family.</text>
</comment>
<protein>
    <recommendedName>
        <fullName evidence="4">Glutamate dehydrogenase</fullName>
    </recommendedName>
</protein>
<dbReference type="PRINTS" id="PR00082">
    <property type="entry name" value="GLFDHDRGNASE"/>
</dbReference>
<dbReference type="PIRSF" id="PIRSF000185">
    <property type="entry name" value="Glu_DH"/>
    <property type="match status" value="1"/>
</dbReference>
<dbReference type="InterPro" id="IPR006095">
    <property type="entry name" value="Glu/Leu/Phe/Val/Trp_DH"/>
</dbReference>
<evidence type="ECO:0000256" key="5">
    <source>
        <dbReference type="RuleBase" id="RU004417"/>
    </source>
</evidence>
<dbReference type="Gene3D" id="1.10.285.10">
    <property type="entry name" value="Glutamate Dehydrogenase, chain A, domain 3"/>
    <property type="match status" value="2"/>
</dbReference>
<accession>A0ABT3PIC3</accession>
<dbReference type="Proteomes" id="UP001207918">
    <property type="component" value="Unassembled WGS sequence"/>
</dbReference>
<dbReference type="GO" id="GO:0004354">
    <property type="term" value="F:glutamate dehydrogenase (NADP+) activity"/>
    <property type="evidence" value="ECO:0007669"/>
    <property type="project" value="UniProtKB-EC"/>
</dbReference>
<dbReference type="PANTHER" id="PTHR43571:SF1">
    <property type="entry name" value="NADP-SPECIFIC GLUTAMATE DEHYDROGENASE 1-RELATED"/>
    <property type="match status" value="1"/>
</dbReference>
<dbReference type="RefSeq" id="WP_265764167.1">
    <property type="nucleotide sequence ID" value="NZ_JAGGJA010000001.1"/>
</dbReference>
<evidence type="ECO:0000256" key="1">
    <source>
        <dbReference type="ARBA" id="ARBA00006382"/>
    </source>
</evidence>
<name>A0ABT3PIC3_9BACT</name>
<evidence type="ECO:0000256" key="2">
    <source>
        <dbReference type="ARBA" id="ARBA00011643"/>
    </source>
</evidence>
<evidence type="ECO:0000313" key="7">
    <source>
        <dbReference type="EMBL" id="MCW9705503.1"/>
    </source>
</evidence>
<dbReference type="SUPFAM" id="SSF53223">
    <property type="entry name" value="Aminoacid dehydrogenase-like, N-terminal domain"/>
    <property type="match status" value="1"/>
</dbReference>
<dbReference type="Pfam" id="PF02812">
    <property type="entry name" value="ELFV_dehydrog_N"/>
    <property type="match status" value="1"/>
</dbReference>
<dbReference type="EMBL" id="JAGGJA010000001">
    <property type="protein sequence ID" value="MCW9705503.1"/>
    <property type="molecule type" value="Genomic_DNA"/>
</dbReference>
<comment type="subunit">
    <text evidence="2">Homohexamer.</text>
</comment>
<dbReference type="SMART" id="SM00839">
    <property type="entry name" value="ELFV_dehydrog"/>
    <property type="match status" value="1"/>
</dbReference>
<dbReference type="NCBIfam" id="NF006929">
    <property type="entry name" value="PRK09414.1"/>
    <property type="match status" value="1"/>
</dbReference>
<keyword evidence="3 4" id="KW-0560">Oxidoreductase</keyword>
<keyword evidence="8" id="KW-1185">Reference proteome</keyword>
<dbReference type="InterPro" id="IPR014362">
    <property type="entry name" value="Glu_DH"/>
</dbReference>
<dbReference type="InterPro" id="IPR033922">
    <property type="entry name" value="NAD_bind_Glu_DH"/>
</dbReference>
<dbReference type="InterPro" id="IPR036291">
    <property type="entry name" value="NAD(P)-bd_dom_sf"/>
</dbReference>